<evidence type="ECO:0000256" key="4">
    <source>
        <dbReference type="ARBA" id="ARBA00022553"/>
    </source>
</evidence>
<dbReference type="GO" id="GO:0000155">
    <property type="term" value="F:phosphorelay sensor kinase activity"/>
    <property type="evidence" value="ECO:0007669"/>
    <property type="project" value="InterPro"/>
</dbReference>
<comment type="catalytic activity">
    <reaction evidence="1">
        <text>ATP + protein L-histidine = ADP + protein N-phospho-L-histidine.</text>
        <dbReference type="EC" id="2.7.13.3"/>
    </reaction>
</comment>
<dbReference type="GO" id="GO:0016020">
    <property type="term" value="C:membrane"/>
    <property type="evidence" value="ECO:0007669"/>
    <property type="project" value="UniProtKB-SubCell"/>
</dbReference>
<evidence type="ECO:0000259" key="12">
    <source>
        <dbReference type="PROSITE" id="PS50112"/>
    </source>
</evidence>
<evidence type="ECO:0000256" key="3">
    <source>
        <dbReference type="ARBA" id="ARBA00012438"/>
    </source>
</evidence>
<dbReference type="Pfam" id="PF00512">
    <property type="entry name" value="HisKA"/>
    <property type="match status" value="1"/>
</dbReference>
<dbReference type="InterPro" id="IPR003594">
    <property type="entry name" value="HATPase_dom"/>
</dbReference>
<dbReference type="InterPro" id="IPR036097">
    <property type="entry name" value="HisK_dim/P_sf"/>
</dbReference>
<keyword evidence="14" id="KW-1185">Reference proteome</keyword>
<keyword evidence="9" id="KW-0175">Coiled coil</keyword>
<evidence type="ECO:0000256" key="7">
    <source>
        <dbReference type="ARBA" id="ARBA00023012"/>
    </source>
</evidence>
<organism evidence="13 14">
    <name type="scientific">Proteiniclasticum ruminis</name>
    <dbReference type="NCBI Taxonomy" id="398199"/>
    <lineage>
        <taxon>Bacteria</taxon>
        <taxon>Bacillati</taxon>
        <taxon>Bacillota</taxon>
        <taxon>Clostridia</taxon>
        <taxon>Eubacteriales</taxon>
        <taxon>Clostridiaceae</taxon>
        <taxon>Proteiniclasticum</taxon>
    </lineage>
</organism>
<dbReference type="GO" id="GO:0007234">
    <property type="term" value="P:osmosensory signaling via phosphorelay pathway"/>
    <property type="evidence" value="ECO:0007669"/>
    <property type="project" value="TreeGrafter"/>
</dbReference>
<keyword evidence="4" id="KW-0597">Phosphoprotein</keyword>
<keyword evidence="8 10" id="KW-0472">Membrane</keyword>
<feature type="transmembrane region" description="Helical" evidence="10">
    <location>
        <begin position="123"/>
        <end position="144"/>
    </location>
</feature>
<dbReference type="CDD" id="cd00130">
    <property type="entry name" value="PAS"/>
    <property type="match status" value="1"/>
</dbReference>
<keyword evidence="5" id="KW-0808">Transferase</keyword>
<evidence type="ECO:0000256" key="1">
    <source>
        <dbReference type="ARBA" id="ARBA00000085"/>
    </source>
</evidence>
<feature type="transmembrane region" description="Helical" evidence="10">
    <location>
        <begin position="210"/>
        <end position="233"/>
    </location>
</feature>
<evidence type="ECO:0000256" key="2">
    <source>
        <dbReference type="ARBA" id="ARBA00004370"/>
    </source>
</evidence>
<dbReference type="FunFam" id="3.30.565.10:FF:000006">
    <property type="entry name" value="Sensor histidine kinase WalK"/>
    <property type="match status" value="1"/>
</dbReference>
<evidence type="ECO:0000256" key="5">
    <source>
        <dbReference type="ARBA" id="ARBA00022679"/>
    </source>
</evidence>
<dbReference type="InterPro" id="IPR005467">
    <property type="entry name" value="His_kinase_dom"/>
</dbReference>
<dbReference type="PROSITE" id="PS50112">
    <property type="entry name" value="PAS"/>
    <property type="match status" value="1"/>
</dbReference>
<evidence type="ECO:0000259" key="11">
    <source>
        <dbReference type="PROSITE" id="PS50109"/>
    </source>
</evidence>
<evidence type="ECO:0000313" key="13">
    <source>
        <dbReference type="EMBL" id="SFN94379.1"/>
    </source>
</evidence>
<dbReference type="Pfam" id="PF02518">
    <property type="entry name" value="HATPase_c"/>
    <property type="match status" value="1"/>
</dbReference>
<dbReference type="Gene3D" id="3.30.450.20">
    <property type="entry name" value="PAS domain"/>
    <property type="match status" value="1"/>
</dbReference>
<dbReference type="PANTHER" id="PTHR42878:SF15">
    <property type="entry name" value="BACTERIOPHYTOCHROME"/>
    <property type="match status" value="1"/>
</dbReference>
<evidence type="ECO:0000256" key="6">
    <source>
        <dbReference type="ARBA" id="ARBA00022777"/>
    </source>
</evidence>
<keyword evidence="6" id="KW-0418">Kinase</keyword>
<reference evidence="13 14" key="1">
    <citation type="submission" date="2016-10" db="EMBL/GenBank/DDBJ databases">
        <authorList>
            <person name="de Groot N.N."/>
        </authorList>
    </citation>
    <scope>NUCLEOTIDE SEQUENCE [LARGE SCALE GENOMIC DNA]</scope>
    <source>
        <strain evidence="13 14">ML2</strain>
    </source>
</reference>
<dbReference type="Proteomes" id="UP000181899">
    <property type="component" value="Unassembled WGS sequence"/>
</dbReference>
<dbReference type="PRINTS" id="PR00344">
    <property type="entry name" value="BCTRLSENSOR"/>
</dbReference>
<feature type="coiled-coil region" evidence="9">
    <location>
        <begin position="393"/>
        <end position="427"/>
    </location>
</feature>
<keyword evidence="10" id="KW-1133">Transmembrane helix</keyword>
<evidence type="ECO:0000256" key="10">
    <source>
        <dbReference type="SAM" id="Phobius"/>
    </source>
</evidence>
<dbReference type="SUPFAM" id="SSF47384">
    <property type="entry name" value="Homodimeric domain of signal transducing histidine kinase"/>
    <property type="match status" value="1"/>
</dbReference>
<dbReference type="Gene3D" id="1.10.287.130">
    <property type="match status" value="1"/>
</dbReference>
<dbReference type="SMART" id="SM00387">
    <property type="entry name" value="HATPase_c"/>
    <property type="match status" value="1"/>
</dbReference>
<dbReference type="SMART" id="SM00388">
    <property type="entry name" value="HisKA"/>
    <property type="match status" value="1"/>
</dbReference>
<feature type="transmembrane region" description="Helical" evidence="10">
    <location>
        <begin position="253"/>
        <end position="271"/>
    </location>
</feature>
<comment type="subcellular location">
    <subcellularLocation>
        <location evidence="2">Membrane</location>
    </subcellularLocation>
</comment>
<dbReference type="CDD" id="cd00082">
    <property type="entry name" value="HisKA"/>
    <property type="match status" value="1"/>
</dbReference>
<dbReference type="AlphaFoldDB" id="A0A1I5D581"/>
<feature type="domain" description="Histidine kinase" evidence="11">
    <location>
        <begin position="434"/>
        <end position="649"/>
    </location>
</feature>
<name>A0A1I5D581_9CLOT</name>
<feature type="domain" description="PAS" evidence="12">
    <location>
        <begin position="284"/>
        <end position="355"/>
    </location>
</feature>
<feature type="transmembrane region" description="Helical" evidence="10">
    <location>
        <begin position="164"/>
        <end position="189"/>
    </location>
</feature>
<evidence type="ECO:0000313" key="14">
    <source>
        <dbReference type="Proteomes" id="UP000181899"/>
    </source>
</evidence>
<feature type="transmembrane region" description="Helical" evidence="10">
    <location>
        <begin position="81"/>
        <end position="103"/>
    </location>
</feature>
<dbReference type="InterPro" id="IPR050351">
    <property type="entry name" value="BphY/WalK/GraS-like"/>
</dbReference>
<dbReference type="PANTHER" id="PTHR42878">
    <property type="entry name" value="TWO-COMPONENT HISTIDINE KINASE"/>
    <property type="match status" value="1"/>
</dbReference>
<dbReference type="Pfam" id="PF13426">
    <property type="entry name" value="PAS_9"/>
    <property type="match status" value="1"/>
</dbReference>
<dbReference type="EC" id="2.7.13.3" evidence="3"/>
<keyword evidence="10" id="KW-0812">Transmembrane</keyword>
<accession>A0A1I5D581</accession>
<dbReference type="SUPFAM" id="SSF55874">
    <property type="entry name" value="ATPase domain of HSP90 chaperone/DNA topoisomerase II/histidine kinase"/>
    <property type="match status" value="1"/>
</dbReference>
<evidence type="ECO:0000256" key="9">
    <source>
        <dbReference type="SAM" id="Coils"/>
    </source>
</evidence>
<gene>
    <name evidence="13" type="ORF">SAMN04488695_10857</name>
</gene>
<dbReference type="InterPro" id="IPR000014">
    <property type="entry name" value="PAS"/>
</dbReference>
<sequence>METADKKQLGKDSDRMYKVTVSLLSGLLGLILIYASIRLNFSGFRLNFVWSIGFPLLVSLAWGPFYGLISALFGGTVLYPFILGFSNGWASMVPALSFLLWIYLHGKGAEWRQKEKVWFTNLYVIQAFHAAVRWILYSTLFPLLFRWNPPFWNPQAVTEISRSIVVLFVMRGILMESVLVAVCDAVLLLPPARRILRLKSSSSSRYSGRIMAGMVSFGLLFIGFILSIQNGIIEEKKVGEWLMPPDDKTKVTLFLSTILFIIMGGIAVRYFQRALENQESLLKSEKKYMTIFEGIHDLYLETTLGGKVLIASPSVKEILGYEVEELLTKNMEDLYLDPFVREELVELLKEEKEVNNFEVVILGKEGERHYLWLHAKMEEQDGQPKIISVGRDVTNYQKAMDEVRTLNQELSQRVEERTKDLQKAVSELESFSYTISHDLKSPLKAIDAYVKMLKEDLADSIAEDPKDMLHQIEKTSTEMIALIDQLLKYSVVSKTQLKMEWIHVREEVWSLFLEQKASCEERNIVLQMEESLPDLWADRMLFRQALRNILSNAVKFTKNVEQAVVEVQAEHTDKGYVLTIKDNGAGFDMEDSGKLFEVLQRLHNKEEFEGTGIGLATVKKIMEKHQGEITMEGNPGAGAAVHLRFPKEGERV</sequence>
<dbReference type="InterPro" id="IPR036890">
    <property type="entry name" value="HATPase_C_sf"/>
</dbReference>
<feature type="transmembrane region" description="Helical" evidence="10">
    <location>
        <begin position="48"/>
        <end position="69"/>
    </location>
</feature>
<dbReference type="InterPro" id="IPR003661">
    <property type="entry name" value="HisK_dim/P_dom"/>
</dbReference>
<dbReference type="InterPro" id="IPR004358">
    <property type="entry name" value="Sig_transdc_His_kin-like_C"/>
</dbReference>
<dbReference type="InterPro" id="IPR035965">
    <property type="entry name" value="PAS-like_dom_sf"/>
</dbReference>
<proteinExistence type="predicted"/>
<dbReference type="RefSeq" id="WP_074912429.1">
    <property type="nucleotide sequence ID" value="NZ_FOVK01000008.1"/>
</dbReference>
<protein>
    <recommendedName>
        <fullName evidence="3">histidine kinase</fullName>
        <ecNumber evidence="3">2.7.13.3</ecNumber>
    </recommendedName>
</protein>
<dbReference type="SUPFAM" id="SSF55785">
    <property type="entry name" value="PYP-like sensor domain (PAS domain)"/>
    <property type="match status" value="1"/>
</dbReference>
<dbReference type="GO" id="GO:0000156">
    <property type="term" value="F:phosphorelay response regulator activity"/>
    <property type="evidence" value="ECO:0007669"/>
    <property type="project" value="TreeGrafter"/>
</dbReference>
<dbReference type="PROSITE" id="PS50109">
    <property type="entry name" value="HIS_KIN"/>
    <property type="match status" value="1"/>
</dbReference>
<feature type="transmembrane region" description="Helical" evidence="10">
    <location>
        <begin position="16"/>
        <end position="36"/>
    </location>
</feature>
<dbReference type="NCBIfam" id="TIGR00229">
    <property type="entry name" value="sensory_box"/>
    <property type="match status" value="1"/>
</dbReference>
<evidence type="ECO:0000256" key="8">
    <source>
        <dbReference type="ARBA" id="ARBA00023136"/>
    </source>
</evidence>
<dbReference type="EMBL" id="FOVK01000008">
    <property type="protein sequence ID" value="SFN94379.1"/>
    <property type="molecule type" value="Genomic_DNA"/>
</dbReference>
<dbReference type="GO" id="GO:0030295">
    <property type="term" value="F:protein kinase activator activity"/>
    <property type="evidence" value="ECO:0007669"/>
    <property type="project" value="TreeGrafter"/>
</dbReference>
<keyword evidence="7" id="KW-0902">Two-component regulatory system</keyword>
<dbReference type="SMART" id="SM00091">
    <property type="entry name" value="PAS"/>
    <property type="match status" value="1"/>
</dbReference>
<dbReference type="Gene3D" id="3.30.565.10">
    <property type="entry name" value="Histidine kinase-like ATPase, C-terminal domain"/>
    <property type="match status" value="1"/>
</dbReference>